<keyword evidence="6 10" id="KW-0274">FAD</keyword>
<keyword evidence="4 10" id="KW-0285">Flavoprotein</keyword>
<dbReference type="NCBIfam" id="TIGR00136">
    <property type="entry name" value="mnmG_gidA"/>
    <property type="match status" value="1"/>
</dbReference>
<dbReference type="RefSeq" id="WP_285152624.1">
    <property type="nucleotide sequence ID" value="NZ_CAUPPJ010000006.1"/>
</dbReference>
<feature type="domain" description="tRNA uridine 5-carboxymethylaminomethyl modification enzyme C-terminal subdomain" evidence="11">
    <location>
        <begin position="541"/>
        <end position="612"/>
    </location>
</feature>
<dbReference type="Gene3D" id="1.10.10.1800">
    <property type="entry name" value="tRNA uridine 5-carboxymethylaminomethyl modification enzyme MnmG/GidA"/>
    <property type="match status" value="1"/>
</dbReference>
<dbReference type="PROSITE" id="PS01280">
    <property type="entry name" value="GIDA_1"/>
    <property type="match status" value="1"/>
</dbReference>
<comment type="caution">
    <text evidence="10">Lacks conserved residue(s) required for the propagation of feature annotation.</text>
</comment>
<comment type="similarity">
    <text evidence="2 10">Belongs to the MnmG family.</text>
</comment>
<feature type="binding site" evidence="10">
    <location>
        <begin position="269"/>
        <end position="283"/>
    </location>
    <ligand>
        <name>NAD(+)</name>
        <dbReference type="ChEBI" id="CHEBI:57540"/>
    </ligand>
</feature>
<dbReference type="InterPro" id="IPR044920">
    <property type="entry name" value="MnmG_C_subdom_sf"/>
</dbReference>
<evidence type="ECO:0000256" key="4">
    <source>
        <dbReference type="ARBA" id="ARBA00022630"/>
    </source>
</evidence>
<dbReference type="InterPro" id="IPR026904">
    <property type="entry name" value="MnmG_C"/>
</dbReference>
<dbReference type="HAMAP" id="MF_00129">
    <property type="entry name" value="MnmG_GidA"/>
    <property type="match status" value="1"/>
</dbReference>
<comment type="function">
    <text evidence="10">NAD-binding protein involved in the addition of a carboxymethylaminomethyl (cmnm) group at the wobble position (U34) of certain tRNAs, forming tRNA-cmnm(5)s(2)U34.</text>
</comment>
<sequence>MNKYDVIVVGAGHAGVEAALASARLGLKTGLFTIYLNTIALMSCNPSIGGPGKSHLVSELGMLGGQMAKHIDKYNLQLKKLNHTKGLAARIIRAQADKYEYRIKMREVVEKQKNLSVVQAHVNELIIEDGKIKGLIDNLGIKYEAKAVILCTGTFLEGKYIIGDVKYSSGRAGEVASNSLANSLRKAGIELDRYQTATPPRLLKSSIDFSSMERLEGEKEPEYFSYETEKKNEDMRATYLTYTTKETIEVAKELLKYSPIVTGIVSTKGPRHCPSLDRKVLNFPDKYDHQIFLEEESRESDEIYINGFTTAMPPFAQEKMLKTIKGLENAKIVRYGYAVEYDYIPAHQIKYTLESKIVDGLYTAGTLNGTSGYEEAAAQGFLAGVNAGRKILGKSPIILDRNEAYIGVMIDDLITKNTPEPYRVLPSRAEYRLTLRQDNTFLRLLEISKEIGIFPKEKIAYLEKCKKEIEEEISRLKSIKIYPSKETNEKLKKIDEKVSMSSPMTAFDFLGRQEINYTNLANFVEIKNLDKIVIEQVVINAKYFNFIEREKKQIEEYRKLENMKIPEDIVYDEIKGISNIAKSSLEYYRPESIAKASRISGVTHNDIALLIGYINGIC</sequence>
<name>A0ABT7HJ94_9FUSO</name>
<dbReference type="Pfam" id="PF13932">
    <property type="entry name" value="SAM_GIDA_C"/>
    <property type="match status" value="1"/>
</dbReference>
<dbReference type="InterPro" id="IPR002218">
    <property type="entry name" value="MnmG-rel"/>
</dbReference>
<keyword evidence="13" id="KW-1185">Reference proteome</keyword>
<dbReference type="Pfam" id="PF01134">
    <property type="entry name" value="GIDA"/>
    <property type="match status" value="1"/>
</dbReference>
<evidence type="ECO:0000256" key="10">
    <source>
        <dbReference type="HAMAP-Rule" id="MF_00129"/>
    </source>
</evidence>
<evidence type="ECO:0000313" key="12">
    <source>
        <dbReference type="EMBL" id="MDK9580247.1"/>
    </source>
</evidence>
<dbReference type="PANTHER" id="PTHR11806:SF0">
    <property type="entry name" value="PROTEIN MTO1 HOMOLOG, MITOCHONDRIAL"/>
    <property type="match status" value="1"/>
</dbReference>
<dbReference type="InterPro" id="IPR049312">
    <property type="entry name" value="GIDA_C_N"/>
</dbReference>
<gene>
    <name evidence="10 12" type="primary">mnmG</name>
    <name evidence="10" type="synonym">gidA</name>
    <name evidence="12" type="ORF">QQA45_01770</name>
</gene>
<dbReference type="InterPro" id="IPR004416">
    <property type="entry name" value="MnmG"/>
</dbReference>
<dbReference type="PANTHER" id="PTHR11806">
    <property type="entry name" value="GLUCOSE INHIBITED DIVISION PROTEIN A"/>
    <property type="match status" value="1"/>
</dbReference>
<dbReference type="SMART" id="SM01228">
    <property type="entry name" value="GIDA_assoc_3"/>
    <property type="match status" value="1"/>
</dbReference>
<accession>A0ABT7HJ94</accession>
<feature type="binding site" evidence="10">
    <location>
        <begin position="10"/>
        <end position="15"/>
    </location>
    <ligand>
        <name>FAD</name>
        <dbReference type="ChEBI" id="CHEBI:57692"/>
    </ligand>
</feature>
<evidence type="ECO:0000256" key="3">
    <source>
        <dbReference type="ARBA" id="ARBA00020461"/>
    </source>
</evidence>
<comment type="subunit">
    <text evidence="8 10">Homodimer. Heterotetramer of two MnmE and two MnmG subunits.</text>
</comment>
<evidence type="ECO:0000256" key="7">
    <source>
        <dbReference type="ARBA" id="ARBA00023027"/>
    </source>
</evidence>
<dbReference type="EMBL" id="JASSPP010000002">
    <property type="protein sequence ID" value="MDK9580247.1"/>
    <property type="molecule type" value="Genomic_DNA"/>
</dbReference>
<reference evidence="12 13" key="1">
    <citation type="submission" date="2023-06" db="EMBL/GenBank/DDBJ databases">
        <title>Antibody response to the Sneathia vaginalis cytopathogenic toxin A during pregnancy.</title>
        <authorList>
            <person name="Mccoy Z.T."/>
            <person name="Serrano M.G."/>
            <person name="Spaine K."/>
            <person name="Edwards D.J."/>
            <person name="Buck G.A."/>
            <person name="Jefferson K."/>
        </authorList>
    </citation>
    <scope>NUCLEOTIDE SEQUENCE [LARGE SCALE GENOMIC DNA]</scope>
    <source>
        <strain evidence="12 13">CCUG 42621</strain>
    </source>
</reference>
<proteinExistence type="inferred from homology"/>
<dbReference type="InterPro" id="IPR040131">
    <property type="entry name" value="MnmG_N"/>
</dbReference>
<dbReference type="Pfam" id="PF21680">
    <property type="entry name" value="GIDA_C_1st"/>
    <property type="match status" value="1"/>
</dbReference>
<comment type="caution">
    <text evidence="12">The sequence shown here is derived from an EMBL/GenBank/DDBJ whole genome shotgun (WGS) entry which is preliminary data.</text>
</comment>
<dbReference type="Gene3D" id="3.50.50.60">
    <property type="entry name" value="FAD/NAD(P)-binding domain"/>
    <property type="match status" value="2"/>
</dbReference>
<dbReference type="InterPro" id="IPR020595">
    <property type="entry name" value="MnmG-rel_CS"/>
</dbReference>
<evidence type="ECO:0000256" key="8">
    <source>
        <dbReference type="ARBA" id="ARBA00025948"/>
    </source>
</evidence>
<evidence type="ECO:0000256" key="5">
    <source>
        <dbReference type="ARBA" id="ARBA00022694"/>
    </source>
</evidence>
<dbReference type="SUPFAM" id="SSF51905">
    <property type="entry name" value="FAD/NAD(P)-binding domain"/>
    <property type="match status" value="1"/>
</dbReference>
<evidence type="ECO:0000256" key="1">
    <source>
        <dbReference type="ARBA" id="ARBA00001974"/>
    </source>
</evidence>
<evidence type="ECO:0000256" key="2">
    <source>
        <dbReference type="ARBA" id="ARBA00007653"/>
    </source>
</evidence>
<keyword evidence="5 10" id="KW-0819">tRNA processing</keyword>
<dbReference type="Gene3D" id="1.10.150.570">
    <property type="entry name" value="GidA associated domain, C-terminal subdomain"/>
    <property type="match status" value="1"/>
</dbReference>
<keyword evidence="10" id="KW-0963">Cytoplasm</keyword>
<comment type="subcellular location">
    <subcellularLocation>
        <location evidence="10">Cytoplasm</location>
    </subcellularLocation>
</comment>
<dbReference type="InterPro" id="IPR036188">
    <property type="entry name" value="FAD/NAD-bd_sf"/>
</dbReference>
<evidence type="ECO:0000256" key="9">
    <source>
        <dbReference type="ARBA" id="ARBA00031800"/>
    </source>
</evidence>
<evidence type="ECO:0000313" key="13">
    <source>
        <dbReference type="Proteomes" id="UP001225134"/>
    </source>
</evidence>
<evidence type="ECO:0000256" key="6">
    <source>
        <dbReference type="ARBA" id="ARBA00022827"/>
    </source>
</evidence>
<dbReference type="Proteomes" id="UP001225134">
    <property type="component" value="Unassembled WGS sequence"/>
</dbReference>
<comment type="cofactor">
    <cofactor evidence="1 10">
        <name>FAD</name>
        <dbReference type="ChEBI" id="CHEBI:57692"/>
    </cofactor>
</comment>
<protein>
    <recommendedName>
        <fullName evidence="3 10">tRNA uridine 5-carboxymethylaminomethyl modification enzyme MnmG</fullName>
    </recommendedName>
    <alternativeName>
        <fullName evidence="9 10">Glucose-inhibited division protein A</fullName>
    </alternativeName>
</protein>
<evidence type="ECO:0000259" key="11">
    <source>
        <dbReference type="SMART" id="SM01228"/>
    </source>
</evidence>
<dbReference type="InterPro" id="IPR047001">
    <property type="entry name" value="MnmG_C_subdom"/>
</dbReference>
<keyword evidence="7 10" id="KW-0520">NAD</keyword>
<organism evidence="12 13">
    <name type="scientific">Sneathia sanguinegens</name>
    <dbReference type="NCBI Taxonomy" id="40543"/>
    <lineage>
        <taxon>Bacteria</taxon>
        <taxon>Fusobacteriati</taxon>
        <taxon>Fusobacteriota</taxon>
        <taxon>Fusobacteriia</taxon>
        <taxon>Fusobacteriales</taxon>
        <taxon>Leptotrichiaceae</taxon>
        <taxon>Sneathia</taxon>
    </lineage>
</organism>